<feature type="region of interest" description="Disordered" evidence="5">
    <location>
        <begin position="212"/>
        <end position="253"/>
    </location>
</feature>
<dbReference type="SMART" id="SM00458">
    <property type="entry name" value="RICIN"/>
    <property type="match status" value="1"/>
</dbReference>
<dbReference type="InterPro" id="IPR002016">
    <property type="entry name" value="Haem_peroxidase"/>
</dbReference>
<proteinExistence type="inferred from homology"/>
<evidence type="ECO:0000256" key="3">
    <source>
        <dbReference type="RuleBase" id="RU004241"/>
    </source>
</evidence>
<dbReference type="GO" id="GO:0000785">
    <property type="term" value="C:chromatin"/>
    <property type="evidence" value="ECO:0007669"/>
    <property type="project" value="UniProtKB-ARBA"/>
</dbReference>
<keyword evidence="4" id="KW-0560">Oxidoreductase</keyword>
<keyword evidence="9" id="KW-1185">Reference proteome</keyword>
<dbReference type="PROSITE" id="PS51037">
    <property type="entry name" value="YEATS"/>
    <property type="match status" value="1"/>
</dbReference>
<dbReference type="PROSITE" id="PS00435">
    <property type="entry name" value="PEROXIDASE_1"/>
    <property type="match status" value="1"/>
</dbReference>
<dbReference type="Proteomes" id="UP001211065">
    <property type="component" value="Unassembled WGS sequence"/>
</dbReference>
<dbReference type="Pfam" id="PF22951">
    <property type="entry name" value="3HBD"/>
    <property type="match status" value="1"/>
</dbReference>
<dbReference type="Gene3D" id="2.80.10.50">
    <property type="match status" value="1"/>
</dbReference>
<dbReference type="InterPro" id="IPR010255">
    <property type="entry name" value="Haem_peroxidase_sf"/>
</dbReference>
<dbReference type="Pfam" id="PF00652">
    <property type="entry name" value="Ricin_B_lectin"/>
    <property type="match status" value="1"/>
</dbReference>
<dbReference type="InterPro" id="IPR035992">
    <property type="entry name" value="Ricin_B-like_lectins"/>
</dbReference>
<dbReference type="Gene3D" id="2.60.40.1970">
    <property type="entry name" value="YEATS domain"/>
    <property type="match status" value="1"/>
</dbReference>
<comment type="subcellular location">
    <subcellularLocation>
        <location evidence="2">Nucleus</location>
    </subcellularLocation>
</comment>
<dbReference type="GO" id="GO:0046872">
    <property type="term" value="F:metal ion binding"/>
    <property type="evidence" value="ECO:0007669"/>
    <property type="project" value="UniProtKB-UniRule"/>
</dbReference>
<keyword evidence="1 2" id="KW-0539">Nucleus</keyword>
<dbReference type="GO" id="GO:0004601">
    <property type="term" value="F:peroxidase activity"/>
    <property type="evidence" value="ECO:0007669"/>
    <property type="project" value="UniProtKB-KW"/>
</dbReference>
<dbReference type="PANTHER" id="PTHR23195">
    <property type="entry name" value="YEATS DOMAIN"/>
    <property type="match status" value="1"/>
</dbReference>
<dbReference type="EMBL" id="JADGJW010000046">
    <property type="protein sequence ID" value="KAJ3226025.1"/>
    <property type="molecule type" value="Genomic_DNA"/>
</dbReference>
<dbReference type="InterPro" id="IPR005033">
    <property type="entry name" value="YEATS"/>
</dbReference>
<dbReference type="Pfam" id="PF03366">
    <property type="entry name" value="YEATS"/>
    <property type="match status" value="1"/>
</dbReference>
<dbReference type="InterPro" id="IPR000772">
    <property type="entry name" value="Ricin_B_lectin"/>
</dbReference>
<dbReference type="Gene3D" id="1.10.420.10">
    <property type="entry name" value="Peroxidase, domain 2"/>
    <property type="match status" value="1"/>
</dbReference>
<dbReference type="PRINTS" id="PR00458">
    <property type="entry name" value="PEROXIDASE"/>
</dbReference>
<reference evidence="8" key="1">
    <citation type="submission" date="2020-05" db="EMBL/GenBank/DDBJ databases">
        <title>Phylogenomic resolution of chytrid fungi.</title>
        <authorList>
            <person name="Stajich J.E."/>
            <person name="Amses K."/>
            <person name="Simmons R."/>
            <person name="Seto K."/>
            <person name="Myers J."/>
            <person name="Bonds A."/>
            <person name="Quandt C.A."/>
            <person name="Barry K."/>
            <person name="Liu P."/>
            <person name="Grigoriev I."/>
            <person name="Longcore J.E."/>
            <person name="James T.Y."/>
        </authorList>
    </citation>
    <scope>NUCLEOTIDE SEQUENCE</scope>
    <source>
        <strain evidence="8">JEL0476</strain>
    </source>
</reference>
<feature type="compositionally biased region" description="Polar residues" evidence="5">
    <location>
        <begin position="212"/>
        <end position="221"/>
    </location>
</feature>
<comment type="caution">
    <text evidence="8">The sequence shown here is derived from an EMBL/GenBank/DDBJ whole genome shotgun (WGS) entry which is preliminary data.</text>
</comment>
<dbReference type="GO" id="GO:0005634">
    <property type="term" value="C:nucleus"/>
    <property type="evidence" value="ECO:0007669"/>
    <property type="project" value="UniProtKB-SubCell"/>
</dbReference>
<dbReference type="SUPFAM" id="SSF50370">
    <property type="entry name" value="Ricin B-like lectins"/>
    <property type="match status" value="1"/>
</dbReference>
<dbReference type="Gene3D" id="1.10.520.10">
    <property type="match status" value="1"/>
</dbReference>
<dbReference type="GO" id="GO:0006979">
    <property type="term" value="P:response to oxidative stress"/>
    <property type="evidence" value="ECO:0007669"/>
    <property type="project" value="InterPro"/>
</dbReference>
<dbReference type="EC" id="1.11.1.-" evidence="4"/>
<dbReference type="SUPFAM" id="SSF48113">
    <property type="entry name" value="Heme-dependent peroxidases"/>
    <property type="match status" value="1"/>
</dbReference>
<protein>
    <recommendedName>
        <fullName evidence="4">Peroxidase</fullName>
        <ecNumber evidence="4">1.11.1.-</ecNumber>
    </recommendedName>
</protein>
<gene>
    <name evidence="8" type="primary">CCP1_3</name>
    <name evidence="8" type="ORF">HK099_005731</name>
</gene>
<evidence type="ECO:0000259" key="7">
    <source>
        <dbReference type="PROSITE" id="PS51037"/>
    </source>
</evidence>
<dbReference type="InterPro" id="IPR038704">
    <property type="entry name" value="YEAST_sf"/>
</dbReference>
<dbReference type="Pfam" id="PF00141">
    <property type="entry name" value="peroxidase"/>
    <property type="match status" value="1"/>
</dbReference>
<feature type="domain" description="YEATS" evidence="7">
    <location>
        <begin position="338"/>
        <end position="515"/>
    </location>
</feature>
<evidence type="ECO:0000256" key="4">
    <source>
        <dbReference type="RuleBase" id="RU363051"/>
    </source>
</evidence>
<dbReference type="GO" id="GO:0020037">
    <property type="term" value="F:heme binding"/>
    <property type="evidence" value="ECO:0007669"/>
    <property type="project" value="UniProtKB-UniRule"/>
</dbReference>
<accession>A0AAD5U6F6</accession>
<dbReference type="GO" id="GO:0006355">
    <property type="term" value="P:regulation of DNA-templated transcription"/>
    <property type="evidence" value="ECO:0007669"/>
    <property type="project" value="InterPro"/>
</dbReference>
<dbReference type="CDD" id="cd00161">
    <property type="entry name" value="beta-trefoil_Ricin-like"/>
    <property type="match status" value="1"/>
</dbReference>
<evidence type="ECO:0000313" key="8">
    <source>
        <dbReference type="EMBL" id="KAJ3226025.1"/>
    </source>
</evidence>
<evidence type="ECO:0000256" key="5">
    <source>
        <dbReference type="SAM" id="MobiDB-lite"/>
    </source>
</evidence>
<dbReference type="PROSITE" id="PS50231">
    <property type="entry name" value="RICIN_B_LECTIN"/>
    <property type="match status" value="1"/>
</dbReference>
<evidence type="ECO:0000259" key="6">
    <source>
        <dbReference type="PROSITE" id="PS50873"/>
    </source>
</evidence>
<keyword evidence="4 8" id="KW-0575">Peroxidase</keyword>
<name>A0AAD5U6F6_9FUNG</name>
<comment type="similarity">
    <text evidence="3">Belongs to the peroxidase family.</text>
</comment>
<sequence>MSFAADDIREKVIKIINEQFDYEILIKNQEISQIKTELKKAEHLINIINENLIPRIISTTRSGKILSATPLSATQKKQNTSNDNSNTLIVNLDNNFLKIVCPGCQRTNFSNMQGFINHSRISCGGEFSSHFEASKICGHPIDENEVPENHPARKFISYSIVTPKEVLQTTVKRGKINVFEEEVDLETSKRVVNDFGKMDVNKKQTTEKINLNKSKPFVSSNLRRESTPATIDDEDDESESSKNQNFGGKGFGTRFLPTAKSSIVEVDAINGEEKLDNGDDTLDLDNEDIEGGDQSHEEGEEEPAKNSTSVEESHQNENDLDNFSKTSSSEPKYYTPESSSRFYIQRKVLVGNVCQSLSEVDSNSNKKHKWMIYLRGPNMDPDVSTFVKKVRFFLHPSYKPYDVVDVTTPPFHLTRSGWGEFPIRLQVHFVDSRNKPVNLIHILKLDKFFSGKQVLGLEQIFDLELDKNTAFGPVIPERKNNTEKKKKKKAVIAEKDAKEMIVNDKESIAKENSQIETEIKLVKRDTRQTMPSEADSEPLFFNRTVKTAQLVIDLNKNAVQPLIKKNEEVLDGAKLTNIEEVKDLNGAAPQQKDITTASNEMADPVLQWQSNTINSNNKINMDLGKFEDRLVNPGSAIEENNCKPPFCENLPMIFFPPPKNKLEIRVKSAGAIGDTSANIPPILLPGLSNGNHTTKQKKSKNEKKINKAIVYPANHSFSTLSPATTNYTNTVALETAYNISDKNSIKIPKIEVKLNLLPDLSNFTEKDKVDIIKIFELINNSILMFPLLRTDRRVVNITPYTLCPSQSEWTKWSHGKKAAHEWLRAKALKSHLQEKMSDTCKFYFTTKVIVKWLKLSFPPGEEIKDSNEDASSSNSNCNEIYFPPPPPNIVNFPVLPSDAIAFPYPHPMCYLPVRPIKSPTTNASLKNIPVIYPAATPMIPNAHPPTISICNYGNSINPPLINSIYNVKDYPFLPNINTYPDENKVTLREEDEFMFQEFISKIEHPVDNVKEKKKGSNFLIFFNDNKQIEDPLNLIQKLNFELLNKLNYCIFCGVKLCLDERRHPVDSCPHRIKNWEKIEEFDLNLKMSKNTNKVSFQKNFNFEKILEKINSNLRCNLNVNEIEFIWNNVETLFNIESSINLPIKPKNFFRKRNSINNLNLIEFTPNVKTEETDFQSNWVTTGGVFLQVDVLAPSECTCSSAIDYPLDTELGIYSLTNFNNNITVDIIKKDESVIVDAWKEGGPFQCKHIYNPLNAKNSDVEATPTEDVQGVYETVNVKSSSLDSKSVKLITLLFLTLCVSLLADCPHARRLKLSKRSANWNKFYKNTLTARDWTDIRIRLKDIIAADENGPVLIRNAWHDAATADINGKLYRHIILVNIIKLDGSGGPHANFRFTNFPENKGLEKARNLLEPIKKAYPGISYADLYSFAAAVSAQVSSANQVVMKWRPGRNDAVDITDSFTEIRLPDAEDSVEKIGSIFARLGFNEKETVTLLGAHSMGRCHPENSGYDLPWGISPRALDNQFYNQLTEFATPRFNTYKPWNVTFDGITKTQFVNNQKFMLLPSDTIFAKHTKYYTHVQVYFSNIREFFKDFGVTFSKLLEVNVDSGLGGFVDCDPAATSGQEGLPDVPPVESYSITNKNSLSCIYPKAPIKSLSRALTGKCTGENGQNWVYNATDGTFRLKMDSTLCLDLPNNWHGDNINVQIYTCNPTTAQKWDYSPEIGMIKLRSNNTRCLEENVLLGKVYINPLDLSLNYKVDSINQKNEFQECVMGNLKFEAAWRKTV</sequence>
<evidence type="ECO:0000256" key="2">
    <source>
        <dbReference type="PROSITE-ProRule" id="PRU00376"/>
    </source>
</evidence>
<feature type="compositionally biased region" description="Polar residues" evidence="5">
    <location>
        <begin position="321"/>
        <end position="336"/>
    </location>
</feature>
<dbReference type="CDD" id="cd16907">
    <property type="entry name" value="YEATS_YEATS2_like"/>
    <property type="match status" value="1"/>
</dbReference>
<evidence type="ECO:0000256" key="1">
    <source>
        <dbReference type="ARBA" id="ARBA00023242"/>
    </source>
</evidence>
<feature type="region of interest" description="Disordered" evidence="5">
    <location>
        <begin position="270"/>
        <end position="336"/>
    </location>
</feature>
<dbReference type="PROSITE" id="PS50873">
    <property type="entry name" value="PEROXIDASE_4"/>
    <property type="match status" value="1"/>
</dbReference>
<feature type="compositionally biased region" description="Acidic residues" evidence="5">
    <location>
        <begin position="278"/>
        <end position="291"/>
    </location>
</feature>
<dbReference type="InterPro" id="IPR019793">
    <property type="entry name" value="Peroxidases_heam-ligand_BS"/>
</dbReference>
<evidence type="ECO:0000313" key="9">
    <source>
        <dbReference type="Proteomes" id="UP001211065"/>
    </source>
</evidence>
<dbReference type="InterPro" id="IPR055127">
    <property type="entry name" value="YEATS2_3HBD"/>
</dbReference>
<organism evidence="8 9">
    <name type="scientific">Clydaea vesicula</name>
    <dbReference type="NCBI Taxonomy" id="447962"/>
    <lineage>
        <taxon>Eukaryota</taxon>
        <taxon>Fungi</taxon>
        <taxon>Fungi incertae sedis</taxon>
        <taxon>Chytridiomycota</taxon>
        <taxon>Chytridiomycota incertae sedis</taxon>
        <taxon>Chytridiomycetes</taxon>
        <taxon>Lobulomycetales</taxon>
        <taxon>Lobulomycetaceae</taxon>
        <taxon>Clydaea</taxon>
    </lineage>
</organism>
<dbReference type="InterPro" id="IPR055129">
    <property type="entry name" value="YEATS_dom"/>
</dbReference>
<feature type="domain" description="Plant heme peroxidase family profile" evidence="6">
    <location>
        <begin position="1351"/>
        <end position="1620"/>
    </location>
</feature>